<feature type="domain" description="Fibronectin type-III" evidence="6">
    <location>
        <begin position="1711"/>
        <end position="1814"/>
    </location>
</feature>
<dbReference type="InterPro" id="IPR013783">
    <property type="entry name" value="Ig-like_fold"/>
</dbReference>
<feature type="transmembrane region" description="Helical" evidence="5">
    <location>
        <begin position="45"/>
        <end position="64"/>
    </location>
</feature>
<comment type="caution">
    <text evidence="7">The sequence shown here is derived from an EMBL/GenBank/DDBJ whole genome shotgun (WGS) entry which is preliminary data.</text>
</comment>
<feature type="region of interest" description="Disordered" evidence="4">
    <location>
        <begin position="1791"/>
        <end position="1815"/>
    </location>
</feature>
<feature type="region of interest" description="Disordered" evidence="4">
    <location>
        <begin position="1696"/>
        <end position="1722"/>
    </location>
</feature>
<feature type="compositionally biased region" description="Polar residues" evidence="4">
    <location>
        <begin position="1803"/>
        <end position="1813"/>
    </location>
</feature>
<dbReference type="GO" id="GO:0000272">
    <property type="term" value="P:polysaccharide catabolic process"/>
    <property type="evidence" value="ECO:0007669"/>
    <property type="project" value="UniProtKB-KW"/>
</dbReference>
<name>A0A918GQQ5_9PSEU</name>
<evidence type="ECO:0000256" key="1">
    <source>
        <dbReference type="ARBA" id="ARBA00022737"/>
    </source>
</evidence>
<evidence type="ECO:0000256" key="5">
    <source>
        <dbReference type="SAM" id="Phobius"/>
    </source>
</evidence>
<organism evidence="7 8">
    <name type="scientific">Actinokineospora fastidiosa</name>
    <dbReference type="NCBI Taxonomy" id="1816"/>
    <lineage>
        <taxon>Bacteria</taxon>
        <taxon>Bacillati</taxon>
        <taxon>Actinomycetota</taxon>
        <taxon>Actinomycetes</taxon>
        <taxon>Pseudonocardiales</taxon>
        <taxon>Pseudonocardiaceae</taxon>
        <taxon>Actinokineospora</taxon>
    </lineage>
</organism>
<dbReference type="InterPro" id="IPR050964">
    <property type="entry name" value="Striated_Muscle_Regulatory"/>
</dbReference>
<protein>
    <submittedName>
        <fullName evidence="7">Fibronectin type III</fullName>
    </submittedName>
</protein>
<reference evidence="7" key="2">
    <citation type="submission" date="2020-09" db="EMBL/GenBank/DDBJ databases">
        <authorList>
            <person name="Sun Q."/>
            <person name="Ohkuma M."/>
        </authorList>
    </citation>
    <scope>NUCLEOTIDE SEQUENCE</scope>
    <source>
        <strain evidence="7">JCM 3276</strain>
    </source>
</reference>
<feature type="compositionally biased region" description="Low complexity" evidence="4">
    <location>
        <begin position="2013"/>
        <end position="2022"/>
    </location>
</feature>
<feature type="region of interest" description="Disordered" evidence="4">
    <location>
        <begin position="403"/>
        <end position="443"/>
    </location>
</feature>
<keyword evidence="2" id="KW-0378">Hydrolase</keyword>
<accession>A0A918GQQ5</accession>
<keyword evidence="2" id="KW-0326">Glycosidase</keyword>
<evidence type="ECO:0000259" key="6">
    <source>
        <dbReference type="PROSITE" id="PS50853"/>
    </source>
</evidence>
<dbReference type="SUPFAM" id="SSF49265">
    <property type="entry name" value="Fibronectin type III"/>
    <property type="match status" value="2"/>
</dbReference>
<evidence type="ECO:0000313" key="7">
    <source>
        <dbReference type="EMBL" id="GGS54311.1"/>
    </source>
</evidence>
<feature type="domain" description="Fibronectin type-III" evidence="6">
    <location>
        <begin position="1530"/>
        <end position="1618"/>
    </location>
</feature>
<dbReference type="SMART" id="SM00060">
    <property type="entry name" value="FN3"/>
    <property type="match status" value="4"/>
</dbReference>
<proteinExistence type="predicted"/>
<feature type="region of interest" description="Disordered" evidence="4">
    <location>
        <begin position="1988"/>
        <end position="2022"/>
    </location>
</feature>
<dbReference type="InterPro" id="IPR003961">
    <property type="entry name" value="FN3_dom"/>
</dbReference>
<dbReference type="GO" id="GO:0016798">
    <property type="term" value="F:hydrolase activity, acting on glycosyl bonds"/>
    <property type="evidence" value="ECO:0007669"/>
    <property type="project" value="UniProtKB-KW"/>
</dbReference>
<dbReference type="PROSITE" id="PS50853">
    <property type="entry name" value="FN3"/>
    <property type="match status" value="3"/>
</dbReference>
<dbReference type="Gene3D" id="2.60.40.10">
    <property type="entry name" value="Immunoglobulins"/>
    <property type="match status" value="3"/>
</dbReference>
<reference evidence="7" key="1">
    <citation type="journal article" date="2014" name="Int. J. Syst. Evol. Microbiol.">
        <title>Complete genome sequence of Corynebacterium casei LMG S-19264T (=DSM 44701T), isolated from a smear-ripened cheese.</title>
        <authorList>
            <consortium name="US DOE Joint Genome Institute (JGI-PGF)"/>
            <person name="Walter F."/>
            <person name="Albersmeier A."/>
            <person name="Kalinowski J."/>
            <person name="Ruckert C."/>
        </authorList>
    </citation>
    <scope>NUCLEOTIDE SEQUENCE</scope>
    <source>
        <strain evidence="7">JCM 3276</strain>
    </source>
</reference>
<keyword evidence="3" id="KW-0624">Polysaccharide degradation</keyword>
<evidence type="ECO:0000256" key="3">
    <source>
        <dbReference type="ARBA" id="ARBA00023326"/>
    </source>
</evidence>
<evidence type="ECO:0000256" key="4">
    <source>
        <dbReference type="SAM" id="MobiDB-lite"/>
    </source>
</evidence>
<dbReference type="CDD" id="cd00063">
    <property type="entry name" value="FN3"/>
    <property type="match status" value="2"/>
</dbReference>
<evidence type="ECO:0000313" key="8">
    <source>
        <dbReference type="Proteomes" id="UP000660680"/>
    </source>
</evidence>
<keyword evidence="8" id="KW-1185">Reference proteome</keyword>
<sequence length="2101" mass="213777">MQHLRVARRYATREIKYDTAPAAPAGSVSFHVRGIVNFIRRHRTAVASATATAIVAGALVAVAINSDGFQALQVDLDDGGIWVTSAADGMFGRLNKPAGALDAGLTTPGPRRETPIEVDVAQDGAAVIARDVAAGVANPVDVLAAKIPENNSVPMPAGLVLDMRGGTAAVLDPTSGKVWAMRVDRRAGVTALGGLDPAQPPVAQVDADAALAVGVDGTVWAVSASGKSVSVSADGTGFGAPVYGAVQPSTVSPKLTVVGATPIVLDPATGRLDLSDGRAAALSGADDSAELQQPGVASDAVGIATGTALLSVALDDGAVTTLWDKAGGKPATPVRHGDCLHAAWAATDPGYVRSCAGNQATPVTLRSAKVLSRPRFRVNRGSIVLNDLADGAVWDLDTQQKVDNWQSLIPPPARDDERDPNADPDSGAAQNKPPKANDDRLGARPGRTTVLHLLDNDSDPASNILAIASLTDPAVPGVSVSVAPDGQTAQVSLPEGEVPDFGFRYTVDDGKGLTATAAVSIEVRVERDNEAPRTREGYTATPWNVVAGGRLSIPALAEWRDYDGDPIALTDAVAETGSASTTPTGFVEFTAPAEPATVPVTFHATDGRDEPVEGTERIEVQDAAGTTPAAPVAEPDVVRGQVNQPIMTRPLDNDRPGADPASPAAELQLAGVLNPVPGIDVKTDLNTGVVTVTATAPGTYFLEYSAAFGNAPFNTATIRVDAAPAPRDPLPPVAVPDNGVLRGQQPATVDVLANDFDPSGALLAVQHAAPAEDAGQVQVAVIAGRWLRISAVVAELSPNPQVIRYTVTNGVTGPVTGEVTVTQLAPPADDTPVPKDDRAVVRAGDSVAIPVLDNDTTPGGSPMTLQSNVDGAPGPGMLSASGVADPDIQVGRAYVTGSVVRYVPPETVQAPQQVLISYVVQNPNGDQAVGRAHVTVNPAPTPQSPNQKPAPSSIEGRVVAGDIAELAIPTSGVDPDGDSVTVVGVGSAAALGRVVAIGATSVTYEAYPTSAGTDSVSYLVTDRFGATELATIRLAVVPPGDSQPLVAVDDIVTAAPGARVTVDLAANDLRSPGDHVTVEDLAPRNPELPEGTELTGTVARVTAPEVTGKPLVVVYAASGGSGTPSTAALTVRSREDYNNPPQVQASYARPEPGDQSVTVDVLEKAFDPDGPPDALTISGGGEPGAAVSGGEVTLPVGDHPRTVAFEVRDAGGATTIAMVHVLATNTGAPYVKPDALIEVGADASVSVPLAEHVVDPAGKPVRLTLATKVAASPATGLTAKADGDAKLTLTGTNGYNGPGAVTFEVTNGDIRQPGSGQTVVLTIPVQVGAKVPVLRCPTTPVELVAGGATVPLDITSVCHVWTADRDADALDYFASWTTEIPAVDVDVDGRTLSLTAGGAATPDSSGALEIGSGEAKPATLAVAVIAAPRPSVAPVAVDGIKAGDSTTIDMTRYVRSALRDPVIGVVSARQSSGMAAEVSPAGATVRISPGADTHGTMTFDVTVTDVADTARADRHVTGRITLRVLGVPDAPGVPRPGRAVLSKVVELSWSTPPNNGAPIDVYEIEYDGGSQTCPASPCAITGLTNGTRYTFTVRARNLVGWSEPSGRSAPAQPNTVPGAVGGLAADQPRDGTLRLTWTAAPNEGSPVLRHDISWTGGGRMSVPGGATTANPPGLDNDAVYTFTVIPVNAQGPGPAVTARGQSAGVPDTPGAPRGETAQAADRGTQAVTLSWEAVGPNGRGPTTYTVNRTGGGAGKVVCADVTALSCVDAGLANDGTIYTYTVTAANYAAQAEPDGHTSPPSPGTQMEASNTPDEFTGVAAAPTGQEQQAVLRFDAPASRGRSNTVTCSANGGAWGGCGTWTFPTDGAAGQERVINGLVNGSSNTLRLRSCNGSTLNGDQCTESPTVTVVPFGPVKDLAIDLSTNGPNVSWSARVNPNGKPATVQVTSTAWGGTRTYTTGAGPWSVGDTHNIGYSTDFRITVVVTDPGRAEARRDASTRTGPPPPPPSVTVSKGSACSNPPSGGNPPCGSGTYSCVNCNYIVVQTANFSGPVTCRFTTSDLGGGGFVNENFGPNERRQTRNFYGGRGRAIVNCDGVEGSVQW</sequence>
<keyword evidence="5" id="KW-0472">Membrane</keyword>
<feature type="domain" description="Fibronectin type-III" evidence="6">
    <location>
        <begin position="1619"/>
        <end position="1708"/>
    </location>
</feature>
<dbReference type="PANTHER" id="PTHR13817">
    <property type="entry name" value="TITIN"/>
    <property type="match status" value="1"/>
</dbReference>
<keyword evidence="1" id="KW-0677">Repeat</keyword>
<dbReference type="Pfam" id="PF00041">
    <property type="entry name" value="fn3"/>
    <property type="match status" value="1"/>
</dbReference>
<dbReference type="Pfam" id="PF17963">
    <property type="entry name" value="Big_9"/>
    <property type="match status" value="3"/>
</dbReference>
<gene>
    <name evidence="7" type="ORF">GCM10010171_56790</name>
</gene>
<keyword evidence="5" id="KW-1133">Transmembrane helix</keyword>
<dbReference type="Proteomes" id="UP000660680">
    <property type="component" value="Unassembled WGS sequence"/>
</dbReference>
<evidence type="ECO:0000256" key="2">
    <source>
        <dbReference type="ARBA" id="ARBA00023295"/>
    </source>
</evidence>
<keyword evidence="3" id="KW-0119">Carbohydrate metabolism</keyword>
<keyword evidence="5" id="KW-0812">Transmembrane</keyword>
<dbReference type="PANTHER" id="PTHR13817:SF166">
    <property type="entry name" value="NEURONAL IGCAM-RELATED"/>
    <property type="match status" value="1"/>
</dbReference>
<dbReference type="EMBL" id="BMRB01000007">
    <property type="protein sequence ID" value="GGS54311.1"/>
    <property type="molecule type" value="Genomic_DNA"/>
</dbReference>
<dbReference type="InterPro" id="IPR036116">
    <property type="entry name" value="FN3_sf"/>
</dbReference>